<dbReference type="EMBL" id="BMAU01021401">
    <property type="protein sequence ID" value="GFY31962.1"/>
    <property type="molecule type" value="Genomic_DNA"/>
</dbReference>
<dbReference type="AlphaFoldDB" id="A0A8X6WCC2"/>
<keyword evidence="2" id="KW-1185">Reference proteome</keyword>
<comment type="caution">
    <text evidence="1">The sequence shown here is derived from an EMBL/GenBank/DDBJ whole genome shotgun (WGS) entry which is preliminary data.</text>
</comment>
<gene>
    <name evidence="1" type="ORF">TNCV_2620991</name>
</gene>
<reference evidence="1" key="1">
    <citation type="submission" date="2020-08" db="EMBL/GenBank/DDBJ databases">
        <title>Multicomponent nature underlies the extraordinary mechanical properties of spider dragline silk.</title>
        <authorList>
            <person name="Kono N."/>
            <person name="Nakamura H."/>
            <person name="Mori M."/>
            <person name="Yoshida Y."/>
            <person name="Ohtoshi R."/>
            <person name="Malay A.D."/>
            <person name="Moran D.A.P."/>
            <person name="Tomita M."/>
            <person name="Numata K."/>
            <person name="Arakawa K."/>
        </authorList>
    </citation>
    <scope>NUCLEOTIDE SEQUENCE</scope>
</reference>
<name>A0A8X6WCC2_TRICX</name>
<proteinExistence type="predicted"/>
<organism evidence="1 2">
    <name type="scientific">Trichonephila clavipes</name>
    <name type="common">Golden silk orbweaver</name>
    <name type="synonym">Nephila clavipes</name>
    <dbReference type="NCBI Taxonomy" id="2585209"/>
    <lineage>
        <taxon>Eukaryota</taxon>
        <taxon>Metazoa</taxon>
        <taxon>Ecdysozoa</taxon>
        <taxon>Arthropoda</taxon>
        <taxon>Chelicerata</taxon>
        <taxon>Arachnida</taxon>
        <taxon>Araneae</taxon>
        <taxon>Araneomorphae</taxon>
        <taxon>Entelegynae</taxon>
        <taxon>Araneoidea</taxon>
        <taxon>Nephilidae</taxon>
        <taxon>Trichonephila</taxon>
    </lineage>
</organism>
<protein>
    <submittedName>
        <fullName evidence="1">Uncharacterized protein</fullName>
    </submittedName>
</protein>
<evidence type="ECO:0000313" key="2">
    <source>
        <dbReference type="Proteomes" id="UP000887159"/>
    </source>
</evidence>
<accession>A0A8X6WCC2</accession>
<dbReference type="Proteomes" id="UP000887159">
    <property type="component" value="Unassembled WGS sequence"/>
</dbReference>
<evidence type="ECO:0000313" key="1">
    <source>
        <dbReference type="EMBL" id="GFY31962.1"/>
    </source>
</evidence>
<sequence>MNSGRTLERRGNASELYHDKNQNEDLLCSGRLFSDRPNPFPRPLLCERTATANQIAGKWYDCSFGRQIHSVAVPAELFCPF</sequence>